<evidence type="ECO:0000313" key="2">
    <source>
        <dbReference type="Proteomes" id="UP001054945"/>
    </source>
</evidence>
<dbReference type="AlphaFoldDB" id="A0AAV4VNH8"/>
<dbReference type="Proteomes" id="UP001054945">
    <property type="component" value="Unassembled WGS sequence"/>
</dbReference>
<comment type="caution">
    <text evidence="1">The sequence shown here is derived from an EMBL/GenBank/DDBJ whole genome shotgun (WGS) entry which is preliminary data.</text>
</comment>
<accession>A0AAV4VNH8</accession>
<sequence length="90" mass="10439">MTDRIQEELSEHDGKEDFLFFVPFDRQERHSLKRNVCKAHQLPFPIVVCANAPQGNAMQRKSVYVFSPKCNTRIQEKRHAKHISQSAISS</sequence>
<gene>
    <name evidence="1" type="ORF">CEXT_138591</name>
</gene>
<reference evidence="1 2" key="1">
    <citation type="submission" date="2021-06" db="EMBL/GenBank/DDBJ databases">
        <title>Caerostris extrusa draft genome.</title>
        <authorList>
            <person name="Kono N."/>
            <person name="Arakawa K."/>
        </authorList>
    </citation>
    <scope>NUCLEOTIDE SEQUENCE [LARGE SCALE GENOMIC DNA]</scope>
</reference>
<keyword evidence="2" id="KW-1185">Reference proteome</keyword>
<organism evidence="1 2">
    <name type="scientific">Caerostris extrusa</name>
    <name type="common">Bark spider</name>
    <name type="synonym">Caerostris bankana</name>
    <dbReference type="NCBI Taxonomy" id="172846"/>
    <lineage>
        <taxon>Eukaryota</taxon>
        <taxon>Metazoa</taxon>
        <taxon>Ecdysozoa</taxon>
        <taxon>Arthropoda</taxon>
        <taxon>Chelicerata</taxon>
        <taxon>Arachnida</taxon>
        <taxon>Araneae</taxon>
        <taxon>Araneomorphae</taxon>
        <taxon>Entelegynae</taxon>
        <taxon>Araneoidea</taxon>
        <taxon>Araneidae</taxon>
        <taxon>Caerostris</taxon>
    </lineage>
</organism>
<proteinExistence type="predicted"/>
<name>A0AAV4VNH8_CAEEX</name>
<evidence type="ECO:0000313" key="1">
    <source>
        <dbReference type="EMBL" id="GIY71882.1"/>
    </source>
</evidence>
<protein>
    <submittedName>
        <fullName evidence="1">Uncharacterized protein</fullName>
    </submittedName>
</protein>
<dbReference type="EMBL" id="BPLR01014867">
    <property type="protein sequence ID" value="GIY71882.1"/>
    <property type="molecule type" value="Genomic_DNA"/>
</dbReference>